<name>A0ABN6YC72_9MICO</name>
<gene>
    <name evidence="2" type="ORF">GCM10025870_18810</name>
</gene>
<evidence type="ECO:0000313" key="3">
    <source>
        <dbReference type="Proteomes" id="UP001321477"/>
    </source>
</evidence>
<evidence type="ECO:0000313" key="2">
    <source>
        <dbReference type="EMBL" id="BDZ54808.1"/>
    </source>
</evidence>
<organism evidence="2 3">
    <name type="scientific">Agromyces marinus</name>
    <dbReference type="NCBI Taxonomy" id="1389020"/>
    <lineage>
        <taxon>Bacteria</taxon>
        <taxon>Bacillati</taxon>
        <taxon>Actinomycetota</taxon>
        <taxon>Actinomycetes</taxon>
        <taxon>Micrococcales</taxon>
        <taxon>Microbacteriaceae</taxon>
        <taxon>Agromyces</taxon>
    </lineage>
</organism>
<reference evidence="3" key="1">
    <citation type="journal article" date="2019" name="Int. J. Syst. Evol. Microbiol.">
        <title>The Global Catalogue of Microorganisms (GCM) 10K type strain sequencing project: providing services to taxonomists for standard genome sequencing and annotation.</title>
        <authorList>
            <consortium name="The Broad Institute Genomics Platform"/>
            <consortium name="The Broad Institute Genome Sequencing Center for Infectious Disease"/>
            <person name="Wu L."/>
            <person name="Ma J."/>
        </authorList>
    </citation>
    <scope>NUCLEOTIDE SEQUENCE [LARGE SCALE GENOMIC DNA]</scope>
    <source>
        <strain evidence="3">NBRC 109019</strain>
    </source>
</reference>
<protein>
    <recommendedName>
        <fullName evidence="1">Aminoglycoside phosphotransferase domain-containing protein</fullName>
    </recommendedName>
</protein>
<sequence>MRLVAVLDFGDLCAGDPATDLAAAWMVFDAEGRRRFRRRIESLRATDAADWARARGWAILMGTAIVDAIGVEGPIGRVGAHALVEVLGV</sequence>
<keyword evidence="3" id="KW-1185">Reference proteome</keyword>
<dbReference type="RefSeq" id="WP_286328907.1">
    <property type="nucleotide sequence ID" value="NZ_AP027734.1"/>
</dbReference>
<dbReference type="InterPro" id="IPR002575">
    <property type="entry name" value="Aminoglycoside_PTrfase"/>
</dbReference>
<feature type="domain" description="Aminoglycoside phosphotransferase" evidence="1">
    <location>
        <begin position="2"/>
        <end position="57"/>
    </location>
</feature>
<dbReference type="Gene3D" id="3.90.1200.10">
    <property type="match status" value="1"/>
</dbReference>
<evidence type="ECO:0000259" key="1">
    <source>
        <dbReference type="Pfam" id="PF01636"/>
    </source>
</evidence>
<dbReference type="InterPro" id="IPR011009">
    <property type="entry name" value="Kinase-like_dom_sf"/>
</dbReference>
<proteinExistence type="predicted"/>
<dbReference type="Pfam" id="PF01636">
    <property type="entry name" value="APH"/>
    <property type="match status" value="1"/>
</dbReference>
<dbReference type="Proteomes" id="UP001321477">
    <property type="component" value="Chromosome"/>
</dbReference>
<dbReference type="SUPFAM" id="SSF56112">
    <property type="entry name" value="Protein kinase-like (PK-like)"/>
    <property type="match status" value="1"/>
</dbReference>
<dbReference type="EMBL" id="AP027734">
    <property type="protein sequence ID" value="BDZ54808.1"/>
    <property type="molecule type" value="Genomic_DNA"/>
</dbReference>
<accession>A0ABN6YC72</accession>